<accession>A0A1M4TYW7</accession>
<keyword evidence="1" id="KW-0812">Transmembrane</keyword>
<sequence>MSVSDELLDKYFKGQCSPEERLQVAAYLNETDDLPSHLLSKEEWDQTSDAAIDEVKTEEMFNVVKKQTIAKVYRLKWIKITSAAAVVLAVLLIGLFNWPNNKSNPDLAKSAVSSVETANQISWKSIVNYTENNQLFTLPDNSTVNIFPGAELRYAIPFVKNKREVYLSGKSFFNIAKDSKHPFVVYAKGISTTALGTSFTITALSKSRMIKVQLHTGKVLVKSTDSLSQISRFTEVLLPGKELVYNSLANKVSVSDSKALSLRKESAIKELNFTQAPLVDVFEKLEKHYHVKIAYDHADLSGMSFTGSLKLTQPITAILGEIAELNKLNQIKTTEGYLIRK</sequence>
<dbReference type="Gene3D" id="3.55.50.30">
    <property type="match status" value="1"/>
</dbReference>
<reference evidence="5" key="1">
    <citation type="submission" date="2016-11" db="EMBL/GenBank/DDBJ databases">
        <authorList>
            <person name="Varghese N."/>
            <person name="Submissions S."/>
        </authorList>
    </citation>
    <scope>NUCLEOTIDE SEQUENCE [LARGE SCALE GENOMIC DNA]</scope>
    <source>
        <strain evidence="5">DSM 16990</strain>
    </source>
</reference>
<evidence type="ECO:0000259" key="3">
    <source>
        <dbReference type="Pfam" id="PF16344"/>
    </source>
</evidence>
<name>A0A1M4TYW7_9SPHI</name>
<protein>
    <submittedName>
        <fullName evidence="4">FecR family protein</fullName>
    </submittedName>
</protein>
<dbReference type="AlphaFoldDB" id="A0A1M4TYW7"/>
<dbReference type="Pfam" id="PF04773">
    <property type="entry name" value="FecR"/>
    <property type="match status" value="1"/>
</dbReference>
<dbReference type="GO" id="GO:0016989">
    <property type="term" value="F:sigma factor antagonist activity"/>
    <property type="evidence" value="ECO:0007669"/>
    <property type="project" value="TreeGrafter"/>
</dbReference>
<feature type="domain" description="FecR protein" evidence="2">
    <location>
        <begin position="135"/>
        <end position="219"/>
    </location>
</feature>
<dbReference type="OrthoDB" id="934696at2"/>
<dbReference type="InterPro" id="IPR006860">
    <property type="entry name" value="FecR"/>
</dbReference>
<evidence type="ECO:0000313" key="5">
    <source>
        <dbReference type="Proteomes" id="UP000184287"/>
    </source>
</evidence>
<dbReference type="InterPro" id="IPR012373">
    <property type="entry name" value="Ferrdict_sens_TM"/>
</dbReference>
<feature type="transmembrane region" description="Helical" evidence="1">
    <location>
        <begin position="77"/>
        <end position="98"/>
    </location>
</feature>
<dbReference type="STRING" id="288992.SAMN04488522_101367"/>
<gene>
    <name evidence="4" type="ORF">SAMN04488522_101367</name>
</gene>
<keyword evidence="1" id="KW-0472">Membrane</keyword>
<dbReference type="InterPro" id="IPR032508">
    <property type="entry name" value="FecR_C"/>
</dbReference>
<dbReference type="EMBL" id="FQUQ01000001">
    <property type="protein sequence ID" value="SHE49536.1"/>
    <property type="molecule type" value="Genomic_DNA"/>
</dbReference>
<evidence type="ECO:0000256" key="1">
    <source>
        <dbReference type="SAM" id="Phobius"/>
    </source>
</evidence>
<dbReference type="Pfam" id="PF16344">
    <property type="entry name" value="FecR_C"/>
    <property type="match status" value="1"/>
</dbReference>
<dbReference type="RefSeq" id="WP_073226649.1">
    <property type="nucleotide sequence ID" value="NZ_FQUQ01000001.1"/>
</dbReference>
<dbReference type="PANTHER" id="PTHR30273:SF2">
    <property type="entry name" value="PROTEIN FECR"/>
    <property type="match status" value="1"/>
</dbReference>
<keyword evidence="5" id="KW-1185">Reference proteome</keyword>
<dbReference type="PANTHER" id="PTHR30273">
    <property type="entry name" value="PERIPLASMIC SIGNAL SENSOR AND SIGMA FACTOR ACTIVATOR FECR-RELATED"/>
    <property type="match status" value="1"/>
</dbReference>
<evidence type="ECO:0000259" key="2">
    <source>
        <dbReference type="Pfam" id="PF04773"/>
    </source>
</evidence>
<feature type="domain" description="Protein FecR C-terminal" evidence="3">
    <location>
        <begin position="271"/>
        <end position="329"/>
    </location>
</feature>
<dbReference type="PIRSF" id="PIRSF018266">
    <property type="entry name" value="FecR"/>
    <property type="match status" value="1"/>
</dbReference>
<proteinExistence type="predicted"/>
<evidence type="ECO:0000313" key="4">
    <source>
        <dbReference type="EMBL" id="SHE49536.1"/>
    </source>
</evidence>
<dbReference type="Gene3D" id="2.60.120.1440">
    <property type="match status" value="1"/>
</dbReference>
<keyword evidence="1" id="KW-1133">Transmembrane helix</keyword>
<organism evidence="4 5">
    <name type="scientific">Pedobacter caeni</name>
    <dbReference type="NCBI Taxonomy" id="288992"/>
    <lineage>
        <taxon>Bacteria</taxon>
        <taxon>Pseudomonadati</taxon>
        <taxon>Bacteroidota</taxon>
        <taxon>Sphingobacteriia</taxon>
        <taxon>Sphingobacteriales</taxon>
        <taxon>Sphingobacteriaceae</taxon>
        <taxon>Pedobacter</taxon>
    </lineage>
</organism>
<dbReference type="Proteomes" id="UP000184287">
    <property type="component" value="Unassembled WGS sequence"/>
</dbReference>